<feature type="signal peptide" evidence="1">
    <location>
        <begin position="1"/>
        <end position="21"/>
    </location>
</feature>
<organism evidence="2 3">
    <name type="scientific">Corchorus capsularis</name>
    <name type="common">Jute</name>
    <dbReference type="NCBI Taxonomy" id="210143"/>
    <lineage>
        <taxon>Eukaryota</taxon>
        <taxon>Viridiplantae</taxon>
        <taxon>Streptophyta</taxon>
        <taxon>Embryophyta</taxon>
        <taxon>Tracheophyta</taxon>
        <taxon>Spermatophyta</taxon>
        <taxon>Magnoliopsida</taxon>
        <taxon>eudicotyledons</taxon>
        <taxon>Gunneridae</taxon>
        <taxon>Pentapetalae</taxon>
        <taxon>rosids</taxon>
        <taxon>malvids</taxon>
        <taxon>Malvales</taxon>
        <taxon>Malvaceae</taxon>
        <taxon>Grewioideae</taxon>
        <taxon>Apeibeae</taxon>
        <taxon>Corchorus</taxon>
    </lineage>
</organism>
<gene>
    <name evidence="2" type="ORF">CCACVL1_16468</name>
</gene>
<dbReference type="OrthoDB" id="10441620at2759"/>
<accession>A0A1R3HWQ1</accession>
<protein>
    <submittedName>
        <fullName evidence="2">Uncharacterized protein</fullName>
    </submittedName>
</protein>
<reference evidence="2 3" key="1">
    <citation type="submission" date="2013-09" db="EMBL/GenBank/DDBJ databases">
        <title>Corchorus capsularis genome sequencing.</title>
        <authorList>
            <person name="Alam M."/>
            <person name="Haque M.S."/>
            <person name="Islam M.S."/>
            <person name="Emdad E.M."/>
            <person name="Islam M.M."/>
            <person name="Ahmed B."/>
            <person name="Halim A."/>
            <person name="Hossen Q.M.M."/>
            <person name="Hossain M.Z."/>
            <person name="Ahmed R."/>
            <person name="Khan M.M."/>
            <person name="Islam R."/>
            <person name="Rashid M.M."/>
            <person name="Khan S.A."/>
            <person name="Rahman M.S."/>
            <person name="Alam M."/>
        </authorList>
    </citation>
    <scope>NUCLEOTIDE SEQUENCE [LARGE SCALE GENOMIC DNA]</scope>
    <source>
        <strain evidence="3">cv. CVL-1</strain>
        <tissue evidence="2">Whole seedling</tissue>
    </source>
</reference>
<dbReference type="Proteomes" id="UP000188268">
    <property type="component" value="Unassembled WGS sequence"/>
</dbReference>
<dbReference type="Gramene" id="OMO74785">
    <property type="protein sequence ID" value="OMO74785"/>
    <property type="gene ID" value="CCACVL1_16468"/>
</dbReference>
<evidence type="ECO:0000256" key="1">
    <source>
        <dbReference type="SAM" id="SignalP"/>
    </source>
</evidence>
<evidence type="ECO:0000313" key="3">
    <source>
        <dbReference type="Proteomes" id="UP000188268"/>
    </source>
</evidence>
<evidence type="ECO:0000313" key="2">
    <source>
        <dbReference type="EMBL" id="OMO74785.1"/>
    </source>
</evidence>
<feature type="chain" id="PRO_5012797152" evidence="1">
    <location>
        <begin position="22"/>
        <end position="117"/>
    </location>
</feature>
<keyword evidence="1" id="KW-0732">Signal</keyword>
<dbReference type="EMBL" id="AWWV01011067">
    <property type="protein sequence ID" value="OMO74785.1"/>
    <property type="molecule type" value="Genomic_DNA"/>
</dbReference>
<comment type="caution">
    <text evidence="2">The sequence shown here is derived from an EMBL/GenBank/DDBJ whole genome shotgun (WGS) entry which is preliminary data.</text>
</comment>
<proteinExistence type="predicted"/>
<keyword evidence="3" id="KW-1185">Reference proteome</keyword>
<dbReference type="AlphaFoldDB" id="A0A1R3HWQ1"/>
<sequence length="117" mass="12993">MLSSLISLLFFLVETPNPGGGPPPPPPEPPALYLYERSSPEKGAMVVGETRINNPKQQPRKLCYEPDLIDLVNCCSYYAELRLQGRRIEDAACQRRVVIVREGQKETLRTMLGPGPG</sequence>
<name>A0A1R3HWQ1_COCAP</name>